<dbReference type="PANTHER" id="PTHR28208">
    <property type="entry name" value="PHOSPHATIDATE PHOSPHATASE APP1"/>
    <property type="match status" value="1"/>
</dbReference>
<evidence type="ECO:0000313" key="2">
    <source>
        <dbReference type="EMBL" id="SBT18856.1"/>
    </source>
</evidence>
<organism evidence="2 5">
    <name type="scientific">Marinomonas gallaica</name>
    <dbReference type="NCBI Taxonomy" id="1806667"/>
    <lineage>
        <taxon>Bacteria</taxon>
        <taxon>Pseudomonadati</taxon>
        <taxon>Pseudomonadota</taxon>
        <taxon>Gammaproteobacteria</taxon>
        <taxon>Oceanospirillales</taxon>
        <taxon>Oceanospirillaceae</taxon>
        <taxon>Marinomonas</taxon>
    </lineage>
</organism>
<keyword evidence="4" id="KW-1185">Reference proteome</keyword>
<dbReference type="Proteomes" id="UP000092840">
    <property type="component" value="Unassembled WGS sequence"/>
</dbReference>
<dbReference type="OrthoDB" id="9789875at2"/>
<proteinExistence type="predicted"/>
<dbReference type="GO" id="GO:0008195">
    <property type="term" value="F:phosphatidate phosphatase activity"/>
    <property type="evidence" value="ECO:0007669"/>
    <property type="project" value="InterPro"/>
</dbReference>
<dbReference type="RefSeq" id="WP_067037982.1">
    <property type="nucleotide sequence ID" value="NZ_FLRA01000023.1"/>
</dbReference>
<dbReference type="InterPro" id="IPR052935">
    <property type="entry name" value="Mg2+_PAP"/>
</dbReference>
<dbReference type="PANTHER" id="PTHR28208:SF3">
    <property type="entry name" value="PHOSPHATIDATE PHOSPHATASE APP1"/>
    <property type="match status" value="1"/>
</dbReference>
<evidence type="ECO:0000313" key="4">
    <source>
        <dbReference type="Proteomes" id="UP000092840"/>
    </source>
</evidence>
<dbReference type="InterPro" id="IPR019236">
    <property type="entry name" value="APP1_cat"/>
</dbReference>
<dbReference type="Proteomes" id="UP000092871">
    <property type="component" value="Unassembled WGS sequence"/>
</dbReference>
<evidence type="ECO:0000313" key="5">
    <source>
        <dbReference type="Proteomes" id="UP000092871"/>
    </source>
</evidence>
<protein>
    <recommendedName>
        <fullName evidence="1">Phosphatidate phosphatase APP1 catalytic domain-containing protein</fullName>
    </recommendedName>
</protein>
<sequence length="374" mass="42910">MHKTVRRCVYRLERRYDKLKHRFKRWRGYAPVIVEPYMTYGTRDELWVSGRLLEAKGVQGTIEDSNWKNFVHMMRRYQSAEIPFTEIQLTLGADKRNVYTDGNGYFHYRWPTPPKKDVEQPWTKVTLQPADTGLPKAQKYTVAEISIPDDNTEFGVVSDVDDTIMHTGATSFLKHTKTVLFNNAHSRTLLPGTSEFYSALHKGTTGNANNPFFYVSSSPWNIYDLIAEFIRINDLPKGPILLKDFGLREDRWFKSGHQDYKTDRIKTILKTYPNLKLVLVGDSGQQDVYAYLKIAKAYPDRILAVYIRDLKPNDRSEKITSAANEYADYQVPFAFIQDAGDAVEHAKKLCLVTDQAVTSVKVDAATDKSENTIV</sequence>
<accession>A0A1C3JUX4</accession>
<feature type="domain" description="Phosphatidate phosphatase APP1 catalytic" evidence="1">
    <location>
        <begin position="154"/>
        <end position="309"/>
    </location>
</feature>
<dbReference type="AlphaFoldDB" id="A0A1C3JUX4"/>
<dbReference type="EMBL" id="FLRA01000023">
    <property type="protein sequence ID" value="SBT18856.1"/>
    <property type="molecule type" value="Genomic_DNA"/>
</dbReference>
<reference evidence="3 4" key="2">
    <citation type="submission" date="2016-06" db="EMBL/GenBank/DDBJ databases">
        <authorList>
            <person name="Rodrigo-Torres L."/>
            <person name="Arahal D.R."/>
        </authorList>
    </citation>
    <scope>NUCLEOTIDE SEQUENCE [LARGE SCALE GENOMIC DNA]</scope>
    <source>
        <strain evidence="3 4">CECT 5116</strain>
    </source>
</reference>
<gene>
    <name evidence="2" type="ORF">MGA5115_03017</name>
    <name evidence="3" type="ORF">MGA5116_02421</name>
</gene>
<evidence type="ECO:0000259" key="1">
    <source>
        <dbReference type="Pfam" id="PF09949"/>
    </source>
</evidence>
<name>A0A1C3JUX4_9GAMM</name>
<evidence type="ECO:0000313" key="3">
    <source>
        <dbReference type="EMBL" id="SBT21811.1"/>
    </source>
</evidence>
<dbReference type="Pfam" id="PF09949">
    <property type="entry name" value="APP1_cat"/>
    <property type="match status" value="1"/>
</dbReference>
<reference evidence="2 5" key="1">
    <citation type="submission" date="2016-06" db="EMBL/GenBank/DDBJ databases">
        <authorList>
            <person name="Kjaerup R.B."/>
            <person name="Dalgaard T.S."/>
            <person name="Juul-Madsen H.R."/>
        </authorList>
    </citation>
    <scope>NUCLEOTIDE SEQUENCE [LARGE SCALE GENOMIC DNA]</scope>
    <source>
        <strain evidence="2 5">CECT 5115</strain>
    </source>
</reference>
<dbReference type="EMBL" id="FLRB01000013">
    <property type="protein sequence ID" value="SBT21811.1"/>
    <property type="molecule type" value="Genomic_DNA"/>
</dbReference>